<evidence type="ECO:0000313" key="2">
    <source>
        <dbReference type="EMBL" id="SVP92807.1"/>
    </source>
</evidence>
<dbReference type="VEuPathDB" id="PiroplasmaDB:TA04715"/>
<dbReference type="EMBL" id="UIVT01000003">
    <property type="protein sequence ID" value="SVP93610.1"/>
    <property type="molecule type" value="Genomic_DNA"/>
</dbReference>
<feature type="compositionally biased region" description="Polar residues" evidence="1">
    <location>
        <begin position="592"/>
        <end position="601"/>
    </location>
</feature>
<evidence type="ECO:0000313" key="3">
    <source>
        <dbReference type="EMBL" id="SVP93610.1"/>
    </source>
</evidence>
<organism evidence="2">
    <name type="scientific">Theileria annulata</name>
    <dbReference type="NCBI Taxonomy" id="5874"/>
    <lineage>
        <taxon>Eukaryota</taxon>
        <taxon>Sar</taxon>
        <taxon>Alveolata</taxon>
        <taxon>Apicomplexa</taxon>
        <taxon>Aconoidasida</taxon>
        <taxon>Piroplasmida</taxon>
        <taxon>Theileriidae</taxon>
        <taxon>Theileria</taxon>
    </lineage>
</organism>
<gene>
    <name evidence="3" type="ORF">TAT_000260300</name>
    <name evidence="2" type="ORF">TAV_000260500</name>
</gene>
<feature type="region of interest" description="Disordered" evidence="1">
    <location>
        <begin position="562"/>
        <end position="608"/>
    </location>
</feature>
<accession>A0A3B0MRM3</accession>
<proteinExistence type="predicted"/>
<sequence>MVETILGLMRNYIYKQTNYYHYFWLDRLSVSMSKYLFNYRDHLIKLSLKSSKTLYRLNYNYHNPEDSEGSNYKNTNKYSDHVDIVNNYVLSNFNNSFYKLWSYLNCNYKLYSLYSNNCNINPYFNNSSPSINNALDSDNTPESDSGYFDETDDYNHLYNLLDDYQIINYDNLLIPMILPLKLIFFNLHYYSSHQIYLNNLEETANKDDVDILKKIVDNIRKIRFISLHNAKGRTLSTFYTMSNITMNEHLNHLSLQLLLEPVKSDLYLLTELNTNLCPYQLNKNITTNVLNLLIRYNNLNKQRKLDNKDSDNNWVILLRLIRYLSSYSKSYVEEAFNIRQDHFELSEKLQMLLKIKDSNNSGGIQPHPILPIYAIAHGSSNDKSQPSYSVSLQHTSTLAKEFMFTKNEILLNNLINIYNVSTLQLTTFHSSNLFGDLLSIYWSGDSLCLYDKFGWIMIYYMKNLLYLNNVPSKNGKSEKDHVPNSIPTICFKTHLTSNYMSWLGEYYVLTLGNGILEESIERDIIFINLTLLNSQKESNSQEQESNLQENEPILEKQTNLQEESKFQEPKESNFQEQHDTNSFDTTSTDFNVSNTEPNPENSDVEGLDNSELKSVGRDVISSKGLKMFSENNVPCICIWNLVEYSNNNIPKIKILMSFVHPDNKETKEKDELPKVTSILPIKNDTVTNGSKEVQLEYDLLLFDSMGVLRVFSVTDMDIVFTHALENTAIIAAFMLLNGNIVTVTEDSKIKVYKLMSLYTKPQLIFDTVSIVKQPRSVVSSSSFVSSIGEFISQKFSREKPQQPQQPLKVINVKLYSRQFIAIVYSDEQVSTTQLPNFAVY</sequence>
<dbReference type="EMBL" id="UIVS01000003">
    <property type="protein sequence ID" value="SVP92807.1"/>
    <property type="molecule type" value="Genomic_DNA"/>
</dbReference>
<protein>
    <submittedName>
        <fullName evidence="2">Uncharacterized protein</fullName>
    </submittedName>
</protein>
<feature type="compositionally biased region" description="Low complexity" evidence="1">
    <location>
        <begin position="582"/>
        <end position="591"/>
    </location>
</feature>
<name>A0A3B0MRM3_THEAN</name>
<reference evidence="2" key="1">
    <citation type="submission" date="2018-07" db="EMBL/GenBank/DDBJ databases">
        <authorList>
            <person name="Quirk P.G."/>
            <person name="Krulwich T.A."/>
        </authorList>
    </citation>
    <scope>NUCLEOTIDE SEQUENCE</scope>
    <source>
        <strain evidence="2">Anand</strain>
    </source>
</reference>
<evidence type="ECO:0000256" key="1">
    <source>
        <dbReference type="SAM" id="MobiDB-lite"/>
    </source>
</evidence>
<feature type="compositionally biased region" description="Basic and acidic residues" evidence="1">
    <location>
        <begin position="562"/>
        <end position="581"/>
    </location>
</feature>
<dbReference type="AlphaFoldDB" id="A0A3B0MRM3"/>